<evidence type="ECO:0000313" key="10">
    <source>
        <dbReference type="Proteomes" id="UP000249260"/>
    </source>
</evidence>
<evidence type="ECO:0000313" key="9">
    <source>
        <dbReference type="EMBL" id="RAP76598.1"/>
    </source>
</evidence>
<dbReference type="SMART" id="SM00793">
    <property type="entry name" value="AgrB"/>
    <property type="match status" value="1"/>
</dbReference>
<evidence type="ECO:0000256" key="7">
    <source>
        <dbReference type="ARBA" id="ARBA00023136"/>
    </source>
</evidence>
<evidence type="ECO:0000256" key="3">
    <source>
        <dbReference type="ARBA" id="ARBA00022670"/>
    </source>
</evidence>
<keyword evidence="4 8" id="KW-0812">Transmembrane</keyword>
<keyword evidence="6 8" id="KW-1133">Transmembrane helix</keyword>
<accession>A0A328U1C7</accession>
<dbReference type="RefSeq" id="WP_112882816.1">
    <property type="nucleotide sequence ID" value="NZ_QLUW01000002.1"/>
</dbReference>
<comment type="caution">
    <text evidence="9">The sequence shown here is derived from an EMBL/GenBank/DDBJ whole genome shotgun (WGS) entry which is preliminary data.</text>
</comment>
<keyword evidence="2" id="KW-0673">Quorum sensing</keyword>
<evidence type="ECO:0000256" key="1">
    <source>
        <dbReference type="ARBA" id="ARBA00022475"/>
    </source>
</evidence>
<dbReference type="GO" id="GO:0006508">
    <property type="term" value="P:proteolysis"/>
    <property type="evidence" value="ECO:0007669"/>
    <property type="project" value="UniProtKB-KW"/>
</dbReference>
<dbReference type="GO" id="GO:0009372">
    <property type="term" value="P:quorum sensing"/>
    <property type="evidence" value="ECO:0007669"/>
    <property type="project" value="UniProtKB-KW"/>
</dbReference>
<evidence type="ECO:0000256" key="6">
    <source>
        <dbReference type="ARBA" id="ARBA00022989"/>
    </source>
</evidence>
<evidence type="ECO:0000256" key="8">
    <source>
        <dbReference type="SAM" id="Phobius"/>
    </source>
</evidence>
<name>A0A328U1C7_9BACL</name>
<reference evidence="9 10" key="1">
    <citation type="submission" date="2018-06" db="EMBL/GenBank/DDBJ databases">
        <title>Paenibacillus montanisoli sp. nov., isolated from mountain area soil.</title>
        <authorList>
            <person name="Wu M."/>
        </authorList>
    </citation>
    <scope>NUCLEOTIDE SEQUENCE [LARGE SCALE GENOMIC DNA]</scope>
    <source>
        <strain evidence="9 10">RA17</strain>
    </source>
</reference>
<dbReference type="Proteomes" id="UP000249260">
    <property type="component" value="Unassembled WGS sequence"/>
</dbReference>
<keyword evidence="1" id="KW-1003">Cell membrane</keyword>
<feature type="transmembrane region" description="Helical" evidence="8">
    <location>
        <begin position="79"/>
        <end position="96"/>
    </location>
</feature>
<keyword evidence="3" id="KW-0645">Protease</keyword>
<evidence type="ECO:0008006" key="11">
    <source>
        <dbReference type="Google" id="ProtNLM"/>
    </source>
</evidence>
<keyword evidence="5" id="KW-0378">Hydrolase</keyword>
<dbReference type="GO" id="GO:0008233">
    <property type="term" value="F:peptidase activity"/>
    <property type="evidence" value="ECO:0007669"/>
    <property type="project" value="UniProtKB-KW"/>
</dbReference>
<keyword evidence="7 8" id="KW-0472">Membrane</keyword>
<feature type="transmembrane region" description="Helical" evidence="8">
    <location>
        <begin position="102"/>
        <end position="122"/>
    </location>
</feature>
<evidence type="ECO:0000256" key="4">
    <source>
        <dbReference type="ARBA" id="ARBA00022692"/>
    </source>
</evidence>
<dbReference type="EMBL" id="QLUW01000002">
    <property type="protein sequence ID" value="RAP76598.1"/>
    <property type="molecule type" value="Genomic_DNA"/>
</dbReference>
<dbReference type="AlphaFoldDB" id="A0A328U1C7"/>
<dbReference type="InterPro" id="IPR006741">
    <property type="entry name" value="AgrB"/>
</dbReference>
<sequence length="175" mass="19055">MLNKLADALHDRMVAAGVQNAPSAPVMTYAFQILTNTLSAAFGAMLIGAITGTFTATLITLLVFATIRYLSGGYHLKSGYLCTAVSIAVLVAIPHVSLPHSYIPYITGFSIIMMLIFAPANYDKYATLPERYYPLLKLISASFAALNFFFVSELLAVIFGLQSILLLFKSRSEEE</sequence>
<dbReference type="OrthoDB" id="2666767at2"/>
<feature type="transmembrane region" description="Helical" evidence="8">
    <location>
        <begin position="41"/>
        <end position="67"/>
    </location>
</feature>
<keyword evidence="10" id="KW-1185">Reference proteome</keyword>
<evidence type="ECO:0000256" key="5">
    <source>
        <dbReference type="ARBA" id="ARBA00022801"/>
    </source>
</evidence>
<organism evidence="9 10">
    <name type="scientific">Paenibacillus montanisoli</name>
    <dbReference type="NCBI Taxonomy" id="2081970"/>
    <lineage>
        <taxon>Bacteria</taxon>
        <taxon>Bacillati</taxon>
        <taxon>Bacillota</taxon>
        <taxon>Bacilli</taxon>
        <taxon>Bacillales</taxon>
        <taxon>Paenibacillaceae</taxon>
        <taxon>Paenibacillus</taxon>
    </lineage>
</organism>
<gene>
    <name evidence="9" type="ORF">DL346_14635</name>
</gene>
<proteinExistence type="predicted"/>
<feature type="transmembrane region" description="Helical" evidence="8">
    <location>
        <begin position="143"/>
        <end position="168"/>
    </location>
</feature>
<dbReference type="GO" id="GO:0016020">
    <property type="term" value="C:membrane"/>
    <property type="evidence" value="ECO:0007669"/>
    <property type="project" value="InterPro"/>
</dbReference>
<protein>
    <recommendedName>
        <fullName evidence="11">Accessory regulator AgrB</fullName>
    </recommendedName>
</protein>
<evidence type="ECO:0000256" key="2">
    <source>
        <dbReference type="ARBA" id="ARBA00022654"/>
    </source>
</evidence>
<dbReference type="Pfam" id="PF04647">
    <property type="entry name" value="AgrB"/>
    <property type="match status" value="1"/>
</dbReference>